<accession>A0ABW5NGJ3</accession>
<dbReference type="EMBL" id="JBHUMA010000004">
    <property type="protein sequence ID" value="MFD2598261.1"/>
    <property type="molecule type" value="Genomic_DNA"/>
</dbReference>
<feature type="compositionally biased region" description="Basic and acidic residues" evidence="1">
    <location>
        <begin position="58"/>
        <end position="67"/>
    </location>
</feature>
<evidence type="ECO:0008006" key="4">
    <source>
        <dbReference type="Google" id="ProtNLM"/>
    </source>
</evidence>
<evidence type="ECO:0000313" key="2">
    <source>
        <dbReference type="EMBL" id="MFD2598261.1"/>
    </source>
</evidence>
<proteinExistence type="predicted"/>
<feature type="region of interest" description="Disordered" evidence="1">
    <location>
        <begin position="1"/>
        <end position="20"/>
    </location>
</feature>
<comment type="caution">
    <text evidence="2">The sequence shown here is derived from an EMBL/GenBank/DDBJ whole genome shotgun (WGS) entry which is preliminary data.</text>
</comment>
<dbReference type="RefSeq" id="WP_380868016.1">
    <property type="nucleotide sequence ID" value="NZ_JBHUMA010000004.1"/>
</dbReference>
<evidence type="ECO:0000256" key="1">
    <source>
        <dbReference type="SAM" id="MobiDB-lite"/>
    </source>
</evidence>
<organism evidence="2 3">
    <name type="scientific">Sphingobacterium corticis</name>
    <dbReference type="NCBI Taxonomy" id="1812823"/>
    <lineage>
        <taxon>Bacteria</taxon>
        <taxon>Pseudomonadati</taxon>
        <taxon>Bacteroidota</taxon>
        <taxon>Sphingobacteriia</taxon>
        <taxon>Sphingobacteriales</taxon>
        <taxon>Sphingobacteriaceae</taxon>
        <taxon>Sphingobacterium</taxon>
    </lineage>
</organism>
<evidence type="ECO:0000313" key="3">
    <source>
        <dbReference type="Proteomes" id="UP001597393"/>
    </source>
</evidence>
<feature type="region of interest" description="Disordered" evidence="1">
    <location>
        <begin position="27"/>
        <end position="67"/>
    </location>
</feature>
<reference evidence="3" key="1">
    <citation type="journal article" date="2019" name="Int. J. Syst. Evol. Microbiol.">
        <title>The Global Catalogue of Microorganisms (GCM) 10K type strain sequencing project: providing services to taxonomists for standard genome sequencing and annotation.</title>
        <authorList>
            <consortium name="The Broad Institute Genomics Platform"/>
            <consortium name="The Broad Institute Genome Sequencing Center for Infectious Disease"/>
            <person name="Wu L."/>
            <person name="Ma J."/>
        </authorList>
    </citation>
    <scope>NUCLEOTIDE SEQUENCE [LARGE SCALE GENOMIC DNA]</scope>
    <source>
        <strain evidence="3">KCTC 42248</strain>
    </source>
</reference>
<keyword evidence="3" id="KW-1185">Reference proteome</keyword>
<name>A0ABW5NGJ3_9SPHI</name>
<sequence length="67" mass="7649">MATKVETADRGLKKEDKDNTYKELTSVVRKNKEKKQDKDAEAGVDSAEEQLNDMPNDPNEKIPKKKE</sequence>
<gene>
    <name evidence="2" type="ORF">ACFSQ3_04795</name>
</gene>
<protein>
    <recommendedName>
        <fullName evidence="4">Cold-shock protein</fullName>
    </recommendedName>
</protein>
<dbReference type="Proteomes" id="UP001597393">
    <property type="component" value="Unassembled WGS sequence"/>
</dbReference>